<comment type="caution">
    <text evidence="7">The sequence shown here is derived from an EMBL/GenBank/DDBJ whole genome shotgun (WGS) entry which is preliminary data.</text>
</comment>
<dbReference type="RefSeq" id="WP_131747856.1">
    <property type="nucleotide sequence ID" value="NZ_CAACYI010000001.1"/>
</dbReference>
<accession>A0A8H2QS65</accession>
<keyword evidence="4 6" id="KW-1133">Transmembrane helix</keyword>
<evidence type="ECO:0000256" key="6">
    <source>
        <dbReference type="SAM" id="Phobius"/>
    </source>
</evidence>
<dbReference type="NCBIfam" id="TIGR02454">
    <property type="entry name" value="ECF_T_CbiQ"/>
    <property type="match status" value="1"/>
</dbReference>
<keyword evidence="3 6" id="KW-0812">Transmembrane</keyword>
<dbReference type="Proteomes" id="UP000377798">
    <property type="component" value="Unassembled WGS sequence"/>
</dbReference>
<organism evidence="7 8">
    <name type="scientific">Urinicoccus massiliensis</name>
    <dbReference type="NCBI Taxonomy" id="1723382"/>
    <lineage>
        <taxon>Bacteria</taxon>
        <taxon>Bacillati</taxon>
        <taxon>Bacillota</taxon>
        <taxon>Tissierellia</taxon>
        <taxon>Tissierellales</taxon>
        <taxon>Peptoniphilaceae</taxon>
        <taxon>Urinicoccus</taxon>
    </lineage>
</organism>
<reference evidence="7 8" key="1">
    <citation type="submission" date="2019-02" db="EMBL/GenBank/DDBJ databases">
        <authorList>
            <consortium name="Pathogen Informatics"/>
        </authorList>
    </citation>
    <scope>NUCLEOTIDE SEQUENCE [LARGE SCALE GENOMIC DNA]</scope>
    <source>
        <strain evidence="7 8">3012STDY7089603</strain>
    </source>
</reference>
<keyword evidence="2" id="KW-1003">Cell membrane</keyword>
<evidence type="ECO:0000256" key="5">
    <source>
        <dbReference type="ARBA" id="ARBA00023136"/>
    </source>
</evidence>
<dbReference type="PANTHER" id="PTHR43723:SF1">
    <property type="entry name" value="COBALT TRANSPORT PROTEIN CBIQ"/>
    <property type="match status" value="1"/>
</dbReference>
<protein>
    <submittedName>
        <fullName evidence="7">Energy-coupling factor transporter transmembrane protein CbiQ</fullName>
    </submittedName>
</protein>
<feature type="transmembrane region" description="Helical" evidence="6">
    <location>
        <begin position="24"/>
        <end position="54"/>
    </location>
</feature>
<gene>
    <name evidence="7" type="primary">cbiQ</name>
    <name evidence="7" type="ORF">NCTC13150_00030</name>
</gene>
<dbReference type="InterPro" id="IPR003339">
    <property type="entry name" value="ABC/ECF_trnsptr_transmembrane"/>
</dbReference>
<dbReference type="CDD" id="cd16914">
    <property type="entry name" value="EcfT"/>
    <property type="match status" value="1"/>
</dbReference>
<evidence type="ECO:0000256" key="4">
    <source>
        <dbReference type="ARBA" id="ARBA00022989"/>
    </source>
</evidence>
<feature type="transmembrane region" description="Helical" evidence="6">
    <location>
        <begin position="66"/>
        <end position="85"/>
    </location>
</feature>
<evidence type="ECO:0000313" key="8">
    <source>
        <dbReference type="Proteomes" id="UP000377798"/>
    </source>
</evidence>
<feature type="transmembrane region" description="Helical" evidence="6">
    <location>
        <begin position="115"/>
        <end position="134"/>
    </location>
</feature>
<evidence type="ECO:0000256" key="1">
    <source>
        <dbReference type="ARBA" id="ARBA00004651"/>
    </source>
</evidence>
<dbReference type="InterPro" id="IPR052770">
    <property type="entry name" value="Cobalt_transport_CbiQ"/>
</dbReference>
<dbReference type="GO" id="GO:0006824">
    <property type="term" value="P:cobalt ion transport"/>
    <property type="evidence" value="ECO:0007669"/>
    <property type="project" value="InterPro"/>
</dbReference>
<dbReference type="PANTHER" id="PTHR43723">
    <property type="entry name" value="COBALT TRANSPORT PROTEIN CBIQ"/>
    <property type="match status" value="1"/>
</dbReference>
<comment type="subcellular location">
    <subcellularLocation>
        <location evidence="1">Cell membrane</location>
        <topology evidence="1">Multi-pass membrane protein</topology>
    </subcellularLocation>
</comment>
<dbReference type="GO" id="GO:0043190">
    <property type="term" value="C:ATP-binding cassette (ABC) transporter complex"/>
    <property type="evidence" value="ECO:0007669"/>
    <property type="project" value="InterPro"/>
</dbReference>
<evidence type="ECO:0000256" key="2">
    <source>
        <dbReference type="ARBA" id="ARBA00022475"/>
    </source>
</evidence>
<proteinExistence type="predicted"/>
<sequence length="224" mass="25444">MPQIDSLAYNNGLSQKNPWIKASIGIFLLVLALVSESILCHLVIMVLLFGSLVFVAKLPARRIAKLYTLPLVFLCMSLLAMVLSYQADKIDYLFFAKPFHLGINYASVEVAKKTFFRSMAGISATYFMALTIPINQMIYLLKSLHTPEAFIEQMVLMYRFIAIFFEELHTLERALILRGGYRNKSLMIKSSSIIAGALFDSMMRSFTSYKVALDCKLFDGHFYL</sequence>
<dbReference type="Pfam" id="PF02361">
    <property type="entry name" value="CbiQ"/>
    <property type="match status" value="1"/>
</dbReference>
<name>A0A8H2QS65_9FIRM</name>
<keyword evidence="5 6" id="KW-0472">Membrane</keyword>
<dbReference type="AlphaFoldDB" id="A0A8H2QS65"/>
<evidence type="ECO:0000256" key="3">
    <source>
        <dbReference type="ARBA" id="ARBA00022692"/>
    </source>
</evidence>
<dbReference type="EMBL" id="CAACYI010000001">
    <property type="protein sequence ID" value="VFB15535.1"/>
    <property type="molecule type" value="Genomic_DNA"/>
</dbReference>
<keyword evidence="8" id="KW-1185">Reference proteome</keyword>
<evidence type="ECO:0000313" key="7">
    <source>
        <dbReference type="EMBL" id="VFB15535.1"/>
    </source>
</evidence>
<dbReference type="InterPro" id="IPR012809">
    <property type="entry name" value="ECF_CbiQ"/>
</dbReference>